<organism evidence="9">
    <name type="scientific">hydrothermal vent metagenome</name>
    <dbReference type="NCBI Taxonomy" id="652676"/>
    <lineage>
        <taxon>unclassified sequences</taxon>
        <taxon>metagenomes</taxon>
        <taxon>ecological metagenomes</taxon>
    </lineage>
</organism>
<comment type="subcellular location">
    <subcellularLocation>
        <location evidence="1">Cell membrane</location>
        <topology evidence="1">Multi-pass membrane protein</topology>
    </subcellularLocation>
</comment>
<dbReference type="EMBL" id="UOFX01000076">
    <property type="protein sequence ID" value="VAX10632.1"/>
    <property type="molecule type" value="Genomic_DNA"/>
</dbReference>
<comment type="similarity">
    <text evidence="6">Belongs to the fluoride channel Fluc/FEX (TC 1.A.43) family.</text>
</comment>
<evidence type="ECO:0000256" key="6">
    <source>
        <dbReference type="ARBA" id="ARBA00035120"/>
    </source>
</evidence>
<evidence type="ECO:0000256" key="2">
    <source>
        <dbReference type="ARBA" id="ARBA00022475"/>
    </source>
</evidence>
<dbReference type="PANTHER" id="PTHR28259">
    <property type="entry name" value="FLUORIDE EXPORT PROTEIN 1-RELATED"/>
    <property type="match status" value="1"/>
</dbReference>
<keyword evidence="3 8" id="KW-0812">Transmembrane</keyword>
<dbReference type="HAMAP" id="MF_00454">
    <property type="entry name" value="FluC"/>
    <property type="match status" value="1"/>
</dbReference>
<evidence type="ECO:0000256" key="4">
    <source>
        <dbReference type="ARBA" id="ARBA00022989"/>
    </source>
</evidence>
<name>A0A3B1B3C1_9ZZZZ</name>
<proteinExistence type="inferred from homology"/>
<dbReference type="GO" id="GO:1903425">
    <property type="term" value="F:fluoride transmembrane transporter activity"/>
    <property type="evidence" value="ECO:0007669"/>
    <property type="project" value="TreeGrafter"/>
</dbReference>
<dbReference type="PANTHER" id="PTHR28259:SF1">
    <property type="entry name" value="FLUORIDE EXPORT PROTEIN 1-RELATED"/>
    <property type="match status" value="1"/>
</dbReference>
<keyword evidence="2" id="KW-1003">Cell membrane</keyword>
<feature type="transmembrane region" description="Helical" evidence="8">
    <location>
        <begin position="67"/>
        <end position="85"/>
    </location>
</feature>
<dbReference type="NCBIfam" id="TIGR00494">
    <property type="entry name" value="crcB"/>
    <property type="match status" value="1"/>
</dbReference>
<evidence type="ECO:0000256" key="8">
    <source>
        <dbReference type="SAM" id="Phobius"/>
    </source>
</evidence>
<gene>
    <name evidence="9" type="ORF">MNBD_GAMMA26-2379</name>
</gene>
<dbReference type="AlphaFoldDB" id="A0A3B1B3C1"/>
<feature type="transmembrane region" description="Helical" evidence="8">
    <location>
        <begin position="7"/>
        <end position="29"/>
    </location>
</feature>
<evidence type="ECO:0000256" key="7">
    <source>
        <dbReference type="ARBA" id="ARBA00035585"/>
    </source>
</evidence>
<accession>A0A3B1B3C1</accession>
<evidence type="ECO:0000256" key="3">
    <source>
        <dbReference type="ARBA" id="ARBA00022692"/>
    </source>
</evidence>
<comment type="catalytic activity">
    <reaction evidence="7">
        <text>fluoride(in) = fluoride(out)</text>
        <dbReference type="Rhea" id="RHEA:76159"/>
        <dbReference type="ChEBI" id="CHEBI:17051"/>
    </reaction>
    <physiologicalReaction direction="left-to-right" evidence="7">
        <dbReference type="Rhea" id="RHEA:76160"/>
    </physiologicalReaction>
</comment>
<keyword evidence="5 8" id="KW-0472">Membrane</keyword>
<protein>
    <submittedName>
        <fullName evidence="9">Fluoride ion transporter CrcB</fullName>
    </submittedName>
</protein>
<feature type="transmembrane region" description="Helical" evidence="8">
    <location>
        <begin position="35"/>
        <end position="55"/>
    </location>
</feature>
<reference evidence="9" key="1">
    <citation type="submission" date="2018-06" db="EMBL/GenBank/DDBJ databases">
        <authorList>
            <person name="Zhirakovskaya E."/>
        </authorList>
    </citation>
    <scope>NUCLEOTIDE SEQUENCE</scope>
</reference>
<evidence type="ECO:0000256" key="5">
    <source>
        <dbReference type="ARBA" id="ARBA00023136"/>
    </source>
</evidence>
<keyword evidence="4 8" id="KW-1133">Transmembrane helix</keyword>
<feature type="transmembrane region" description="Helical" evidence="8">
    <location>
        <begin position="97"/>
        <end position="120"/>
    </location>
</feature>
<dbReference type="GO" id="GO:0005886">
    <property type="term" value="C:plasma membrane"/>
    <property type="evidence" value="ECO:0007669"/>
    <property type="project" value="UniProtKB-SubCell"/>
</dbReference>
<evidence type="ECO:0000256" key="1">
    <source>
        <dbReference type="ARBA" id="ARBA00004651"/>
    </source>
</evidence>
<dbReference type="Pfam" id="PF02537">
    <property type="entry name" value="CRCB"/>
    <property type="match status" value="1"/>
</dbReference>
<sequence length="124" mass="13206">MSQIFAIAAGGASGALFRYWVATGIYSLLGRGFPYGTLVVNVLGSLLMGFLYVLLLERMTTSPELRAGLLVGLLGAFTTFSTFSIETLNLIEQADYLKAVLNVLISVVACIGAAWLGLIIGRQL</sequence>
<dbReference type="InterPro" id="IPR003691">
    <property type="entry name" value="FluC"/>
</dbReference>
<evidence type="ECO:0000313" key="9">
    <source>
        <dbReference type="EMBL" id="VAX10632.1"/>
    </source>
</evidence>